<organism evidence="1 2">
    <name type="scientific">Hyalomma asiaticum</name>
    <name type="common">Tick</name>
    <dbReference type="NCBI Taxonomy" id="266040"/>
    <lineage>
        <taxon>Eukaryota</taxon>
        <taxon>Metazoa</taxon>
        <taxon>Ecdysozoa</taxon>
        <taxon>Arthropoda</taxon>
        <taxon>Chelicerata</taxon>
        <taxon>Arachnida</taxon>
        <taxon>Acari</taxon>
        <taxon>Parasitiformes</taxon>
        <taxon>Ixodida</taxon>
        <taxon>Ixodoidea</taxon>
        <taxon>Ixodidae</taxon>
        <taxon>Hyalomminae</taxon>
        <taxon>Hyalomma</taxon>
    </lineage>
</organism>
<proteinExistence type="predicted"/>
<gene>
    <name evidence="1" type="ORF">HPB50_003524</name>
</gene>
<evidence type="ECO:0000313" key="1">
    <source>
        <dbReference type="EMBL" id="KAH6937649.1"/>
    </source>
</evidence>
<sequence length="158" mass="17762">MEIPNGRGQHPLSRGICRRSSLPSSLGARYVIPGSMLRPASQAVPPDFTDAVEKRRRLEVNHSGSQKAKKWPMSMIRAPPSGAQQGSSTVPYWIKLIGRDVTPHRSRSLISKKGNYRYFFRRSCQEFGIDVVSEEISDDNKLEPLWEGKILAMVEPVD</sequence>
<accession>A0ACB7SUS5</accession>
<evidence type="ECO:0000313" key="2">
    <source>
        <dbReference type="Proteomes" id="UP000821845"/>
    </source>
</evidence>
<reference evidence="1" key="1">
    <citation type="submission" date="2020-05" db="EMBL/GenBank/DDBJ databases">
        <title>Large-scale comparative analyses of tick genomes elucidate their genetic diversity and vector capacities.</title>
        <authorList>
            <person name="Jia N."/>
            <person name="Wang J."/>
            <person name="Shi W."/>
            <person name="Du L."/>
            <person name="Sun Y."/>
            <person name="Zhan W."/>
            <person name="Jiang J."/>
            <person name="Wang Q."/>
            <person name="Zhang B."/>
            <person name="Ji P."/>
            <person name="Sakyi L.B."/>
            <person name="Cui X."/>
            <person name="Yuan T."/>
            <person name="Jiang B."/>
            <person name="Yang W."/>
            <person name="Lam T.T.-Y."/>
            <person name="Chang Q."/>
            <person name="Ding S."/>
            <person name="Wang X."/>
            <person name="Zhu J."/>
            <person name="Ruan X."/>
            <person name="Zhao L."/>
            <person name="Wei J."/>
            <person name="Que T."/>
            <person name="Du C."/>
            <person name="Cheng J."/>
            <person name="Dai P."/>
            <person name="Han X."/>
            <person name="Huang E."/>
            <person name="Gao Y."/>
            <person name="Liu J."/>
            <person name="Shao H."/>
            <person name="Ye R."/>
            <person name="Li L."/>
            <person name="Wei W."/>
            <person name="Wang X."/>
            <person name="Wang C."/>
            <person name="Yang T."/>
            <person name="Huo Q."/>
            <person name="Li W."/>
            <person name="Guo W."/>
            <person name="Chen H."/>
            <person name="Zhou L."/>
            <person name="Ni X."/>
            <person name="Tian J."/>
            <person name="Zhou Y."/>
            <person name="Sheng Y."/>
            <person name="Liu T."/>
            <person name="Pan Y."/>
            <person name="Xia L."/>
            <person name="Li J."/>
            <person name="Zhao F."/>
            <person name="Cao W."/>
        </authorList>
    </citation>
    <scope>NUCLEOTIDE SEQUENCE</scope>
    <source>
        <strain evidence="1">Hyas-2018</strain>
    </source>
</reference>
<dbReference type="EMBL" id="CM023482">
    <property type="protein sequence ID" value="KAH6937649.1"/>
    <property type="molecule type" value="Genomic_DNA"/>
</dbReference>
<keyword evidence="2" id="KW-1185">Reference proteome</keyword>
<dbReference type="Proteomes" id="UP000821845">
    <property type="component" value="Chromosome 2"/>
</dbReference>
<comment type="caution">
    <text evidence="1">The sequence shown here is derived from an EMBL/GenBank/DDBJ whole genome shotgun (WGS) entry which is preliminary data.</text>
</comment>
<name>A0ACB7SUS5_HYAAI</name>
<protein>
    <submittedName>
        <fullName evidence="1">Uncharacterized protein</fullName>
    </submittedName>
</protein>